<dbReference type="RefSeq" id="WP_036753118.1">
    <property type="nucleotide sequence ID" value="NZ_JAGSGC010000002.1"/>
</dbReference>
<evidence type="ECO:0000256" key="6">
    <source>
        <dbReference type="ARBA" id="ARBA00022989"/>
    </source>
</evidence>
<dbReference type="EMBL" id="JMIB01000024">
    <property type="protein sequence ID" value="KDM91222.1"/>
    <property type="molecule type" value="Genomic_DNA"/>
</dbReference>
<name>A0A066RU77_9GAMM</name>
<keyword evidence="5 8" id="KW-0812">Transmembrane</keyword>
<dbReference type="PANTHER" id="PTHR21716">
    <property type="entry name" value="TRANSMEMBRANE PROTEIN"/>
    <property type="match status" value="1"/>
</dbReference>
<dbReference type="AlphaFoldDB" id="A0A066RU77"/>
<keyword evidence="4" id="KW-1003">Cell membrane</keyword>
<keyword evidence="3" id="KW-0813">Transport</keyword>
<comment type="caution">
    <text evidence="9">The sequence shown here is derived from an EMBL/GenBank/DDBJ whole genome shotgun (WGS) entry which is preliminary data.</text>
</comment>
<evidence type="ECO:0000256" key="7">
    <source>
        <dbReference type="ARBA" id="ARBA00023136"/>
    </source>
</evidence>
<protein>
    <submittedName>
        <fullName evidence="9">Permase</fullName>
    </submittedName>
</protein>
<feature type="transmembrane region" description="Helical" evidence="8">
    <location>
        <begin position="240"/>
        <end position="266"/>
    </location>
</feature>
<dbReference type="Proteomes" id="UP000027192">
    <property type="component" value="Unassembled WGS sequence"/>
</dbReference>
<dbReference type="PANTHER" id="PTHR21716:SF53">
    <property type="entry name" value="PERMEASE PERM-RELATED"/>
    <property type="match status" value="1"/>
</dbReference>
<keyword evidence="6 8" id="KW-1133">Transmembrane helix</keyword>
<evidence type="ECO:0000256" key="1">
    <source>
        <dbReference type="ARBA" id="ARBA00004651"/>
    </source>
</evidence>
<proteinExistence type="inferred from homology"/>
<evidence type="ECO:0000256" key="5">
    <source>
        <dbReference type="ARBA" id="ARBA00022692"/>
    </source>
</evidence>
<evidence type="ECO:0000256" key="4">
    <source>
        <dbReference type="ARBA" id="ARBA00022475"/>
    </source>
</evidence>
<feature type="transmembrane region" description="Helical" evidence="8">
    <location>
        <begin position="217"/>
        <end position="234"/>
    </location>
</feature>
<feature type="transmembrane region" description="Helical" evidence="8">
    <location>
        <begin position="278"/>
        <end position="301"/>
    </location>
</feature>
<evidence type="ECO:0000313" key="9">
    <source>
        <dbReference type="EMBL" id="KDM91222.1"/>
    </source>
</evidence>
<evidence type="ECO:0000256" key="8">
    <source>
        <dbReference type="SAM" id="Phobius"/>
    </source>
</evidence>
<evidence type="ECO:0000313" key="10">
    <source>
        <dbReference type="Proteomes" id="UP000027192"/>
    </source>
</evidence>
<feature type="transmembrane region" description="Helical" evidence="8">
    <location>
        <begin position="307"/>
        <end position="332"/>
    </location>
</feature>
<gene>
    <name evidence="9" type="ORF">EA58_12820</name>
</gene>
<feature type="transmembrane region" description="Helical" evidence="8">
    <location>
        <begin position="72"/>
        <end position="93"/>
    </location>
</feature>
<keyword evidence="7 8" id="KW-0472">Membrane</keyword>
<comment type="subcellular location">
    <subcellularLocation>
        <location evidence="1">Cell membrane</location>
        <topology evidence="1">Multi-pass membrane protein</topology>
    </subcellularLocation>
</comment>
<evidence type="ECO:0000256" key="2">
    <source>
        <dbReference type="ARBA" id="ARBA00009773"/>
    </source>
</evidence>
<dbReference type="GO" id="GO:0055085">
    <property type="term" value="P:transmembrane transport"/>
    <property type="evidence" value="ECO:0007669"/>
    <property type="project" value="TreeGrafter"/>
</dbReference>
<feature type="transmembrane region" description="Helical" evidence="8">
    <location>
        <begin position="18"/>
        <end position="36"/>
    </location>
</feature>
<dbReference type="STRING" id="1654360.EA58_12820"/>
<keyword evidence="10" id="KW-1185">Reference proteome</keyword>
<dbReference type="Pfam" id="PF01594">
    <property type="entry name" value="AI-2E_transport"/>
    <property type="match status" value="1"/>
</dbReference>
<evidence type="ECO:0000256" key="3">
    <source>
        <dbReference type="ARBA" id="ARBA00022448"/>
    </source>
</evidence>
<organism evidence="9 10">
    <name type="scientific">Photobacterium galatheae</name>
    <dbReference type="NCBI Taxonomy" id="1654360"/>
    <lineage>
        <taxon>Bacteria</taxon>
        <taxon>Pseudomonadati</taxon>
        <taxon>Pseudomonadota</taxon>
        <taxon>Gammaproteobacteria</taxon>
        <taxon>Vibrionales</taxon>
        <taxon>Vibrionaceae</taxon>
        <taxon>Photobacterium</taxon>
    </lineage>
</organism>
<dbReference type="GO" id="GO:0005886">
    <property type="term" value="C:plasma membrane"/>
    <property type="evidence" value="ECO:0007669"/>
    <property type="project" value="UniProtKB-SubCell"/>
</dbReference>
<accession>A0A066RU77</accession>
<dbReference type="OrthoDB" id="5562213at2"/>
<sequence length="355" mass="39551">MLEMISRWYQRRFSDPHAVSLVAILVMGFITIYFFGNLIAPFLVAIVLAYLLEWPVMFLTRFRLPRTLAVTLVLLLFSSLMIMAVFGLIPMIWHQVSNLLSDVPSMFNDLQRYVSSLPERYPELVQPEQITTVMNSLRTKVLGMGETALKGSVASLLSLATLAVYLILVPLLVFFLLKDKDEMLNTLSRLLPRNRRLASKVGAEMNEQISNYIRGKVTEIIIVGVASYITFALLDLRYSLLLAVLVGLSVLIPYIGAAAVTVPVAMVGLFQWGLTPDFWWLLVAYGIIQALDGNVLVPVLFSEAVNLHPVAIIVSVLVFGGLWGFWGVFFAIPLATLVKAVWHALPATDHAEDMP</sequence>
<feature type="transmembrane region" description="Helical" evidence="8">
    <location>
        <begin position="153"/>
        <end position="177"/>
    </location>
</feature>
<reference evidence="9 10" key="1">
    <citation type="submission" date="2014-04" db="EMBL/GenBank/DDBJ databases">
        <title>Draft genome sequence of Photobacterium halotolerans S2753: a solonamide, ngercheumicin and holomycin producer.</title>
        <authorList>
            <person name="Machado H.R."/>
            <person name="Gram L."/>
        </authorList>
    </citation>
    <scope>NUCLEOTIDE SEQUENCE [LARGE SCALE GENOMIC DNA]</scope>
    <source>
        <strain evidence="9 10">S2753</strain>
    </source>
</reference>
<comment type="similarity">
    <text evidence="2">Belongs to the autoinducer-2 exporter (AI-2E) (TC 2.A.86) family.</text>
</comment>
<dbReference type="InterPro" id="IPR002549">
    <property type="entry name" value="AI-2E-like"/>
</dbReference>